<dbReference type="EMBL" id="BPLR01018189">
    <property type="protein sequence ID" value="GIY97615.1"/>
    <property type="molecule type" value="Genomic_DNA"/>
</dbReference>
<sequence length="88" mass="9690">MQFQLDVDKSRLAFNGTLFIGRGYGSLDVQTRLILLLLSSDYRSVNLLTTSTLACCENLKTGFSSMATDADLLSPGNPPTSERGWSRR</sequence>
<evidence type="ECO:0000313" key="2">
    <source>
        <dbReference type="Proteomes" id="UP001054945"/>
    </source>
</evidence>
<proteinExistence type="predicted"/>
<organism evidence="1 2">
    <name type="scientific">Caerostris extrusa</name>
    <name type="common">Bark spider</name>
    <name type="synonym">Caerostris bankana</name>
    <dbReference type="NCBI Taxonomy" id="172846"/>
    <lineage>
        <taxon>Eukaryota</taxon>
        <taxon>Metazoa</taxon>
        <taxon>Ecdysozoa</taxon>
        <taxon>Arthropoda</taxon>
        <taxon>Chelicerata</taxon>
        <taxon>Arachnida</taxon>
        <taxon>Araneae</taxon>
        <taxon>Araneomorphae</taxon>
        <taxon>Entelegynae</taxon>
        <taxon>Araneoidea</taxon>
        <taxon>Araneidae</taxon>
        <taxon>Caerostris</taxon>
    </lineage>
</organism>
<keyword evidence="2" id="KW-1185">Reference proteome</keyword>
<reference evidence="1 2" key="1">
    <citation type="submission" date="2021-06" db="EMBL/GenBank/DDBJ databases">
        <title>Caerostris extrusa draft genome.</title>
        <authorList>
            <person name="Kono N."/>
            <person name="Arakawa K."/>
        </authorList>
    </citation>
    <scope>NUCLEOTIDE SEQUENCE [LARGE SCALE GENOMIC DNA]</scope>
</reference>
<gene>
    <name evidence="1" type="ORF">CEXT_725901</name>
</gene>
<protein>
    <submittedName>
        <fullName evidence="1">Uncharacterized protein</fullName>
    </submittedName>
</protein>
<name>A0AAV4XR51_CAEEX</name>
<dbReference type="AlphaFoldDB" id="A0AAV4XR51"/>
<comment type="caution">
    <text evidence="1">The sequence shown here is derived from an EMBL/GenBank/DDBJ whole genome shotgun (WGS) entry which is preliminary data.</text>
</comment>
<evidence type="ECO:0000313" key="1">
    <source>
        <dbReference type="EMBL" id="GIY97615.1"/>
    </source>
</evidence>
<dbReference type="Proteomes" id="UP001054945">
    <property type="component" value="Unassembled WGS sequence"/>
</dbReference>
<accession>A0AAV4XR51</accession>